<accession>A0AAJ8BUW0</accession>
<evidence type="ECO:0000313" key="1">
    <source>
        <dbReference type="RefSeq" id="XP_059602836.1"/>
    </source>
</evidence>
<dbReference type="GeneID" id="84593595"/>
<dbReference type="VEuPathDB" id="FungiDB:An17g01620"/>
<proteinExistence type="predicted"/>
<dbReference type="KEGG" id="ang:An17g01620"/>
<dbReference type="RefSeq" id="XP_059602836.1">
    <property type="nucleotide sequence ID" value="XM_059745480.1"/>
</dbReference>
<reference evidence="1" key="2">
    <citation type="submission" date="2025-08" db="UniProtKB">
        <authorList>
            <consortium name="RefSeq"/>
        </authorList>
    </citation>
    <scope>IDENTIFICATION</scope>
</reference>
<sequence>MLKLLICPLKPYSPKRLKTSLQSTFEDETPISETTYGLRMFEKVDRHENTPESDMIEFASSAATRHTDLLLADKRPTFRQFLCLLYSARNPSEQRTLTLAPESLGNGGWCLLKSLDDAMPADSVILPTTLGIYHSLSGSLPNPLDNALAGVIRPIDIFSLRRQWIRGHGIPAFSVGRHTAYRLIPKPEGAKVVLLGLGRKPTKTGLLTNERIGNPEEIGAPGWEDQYGDGAFAAHSTKDLTVSCKQNPDGRDSKLPRTFSSQAGRKMDLALVRPLFDRPELPISYPRQVAVQAECGTGSYSRRYCPGGPGSDGCRNLEQCWTFLDGFRPDDQTQAHCTESGPSLPLLEMRPFLFADDRIEAAVIYGPIWSPSRTPWNPGTIAYSGLVATPLGSGRIQPSGESLSFQGVLSSTT</sequence>
<dbReference type="AlphaFoldDB" id="A0AAJ8BUW0"/>
<gene>
    <name evidence="1" type="ORF">An17g01620</name>
</gene>
<protein>
    <submittedName>
        <fullName evidence="1">Uncharacterized protein</fullName>
    </submittedName>
</protein>
<organism evidence="1">
    <name type="scientific">Aspergillus niger</name>
    <dbReference type="NCBI Taxonomy" id="5061"/>
    <lineage>
        <taxon>Eukaryota</taxon>
        <taxon>Fungi</taxon>
        <taxon>Dikarya</taxon>
        <taxon>Ascomycota</taxon>
        <taxon>Pezizomycotina</taxon>
        <taxon>Eurotiomycetes</taxon>
        <taxon>Eurotiomycetidae</taxon>
        <taxon>Eurotiales</taxon>
        <taxon>Aspergillaceae</taxon>
        <taxon>Aspergillus</taxon>
        <taxon>Aspergillus subgen. Circumdati</taxon>
    </lineage>
</organism>
<reference evidence="1" key="1">
    <citation type="submission" date="2025-02" db="EMBL/GenBank/DDBJ databases">
        <authorList>
            <consortium name="NCBI Genome Project"/>
        </authorList>
    </citation>
    <scope>NUCLEOTIDE SEQUENCE</scope>
</reference>
<name>A0AAJ8BUW0_ASPNG</name>